<gene>
    <name evidence="2" type="ORF">HMPREF0647_01250</name>
</gene>
<keyword evidence="1" id="KW-0812">Transmembrane</keyword>
<protein>
    <submittedName>
        <fullName evidence="2">Haloacid dehalogenase</fullName>
    </submittedName>
</protein>
<accession>A0A096AF76</accession>
<dbReference type="NCBIfam" id="TIGR01490">
    <property type="entry name" value="HAD-SF-IB-hyp1"/>
    <property type="match status" value="1"/>
</dbReference>
<dbReference type="GO" id="GO:0000287">
    <property type="term" value="F:magnesium ion binding"/>
    <property type="evidence" value="ECO:0007669"/>
    <property type="project" value="TreeGrafter"/>
</dbReference>
<comment type="caution">
    <text evidence="2">The sequence shown here is derived from an EMBL/GenBank/DDBJ whole genome shotgun (WGS) entry which is preliminary data.</text>
</comment>
<sequence length="198" mass="23046">MTVYAFDFDGTITTKDTFIEFIRFAKGDISTFAGFMLYAPILAMMKLKLYPNWKAKQQLFAHFFKGTNTEVFETLCERFAKERATIIRPQAFEEIRRALQAENKVLVITASIDNWVRPFFDEFGEKIQVLGTNIESKEGKITGKFISRNCYGKEKVNRLKEIFPNRNEYELIAFGDSKGDKELLEYADKGYFKPFRGE</sequence>
<dbReference type="InterPro" id="IPR023214">
    <property type="entry name" value="HAD_sf"/>
</dbReference>
<keyword evidence="1" id="KW-0472">Membrane</keyword>
<dbReference type="SUPFAM" id="SSF56784">
    <property type="entry name" value="HAD-like"/>
    <property type="match status" value="1"/>
</dbReference>
<dbReference type="PANTHER" id="PTHR43344:SF14">
    <property type="entry name" value="HAD-IB FAMILY HYDROLASE"/>
    <property type="match status" value="1"/>
</dbReference>
<dbReference type="Gene3D" id="3.40.50.1000">
    <property type="entry name" value="HAD superfamily/HAD-like"/>
    <property type="match status" value="1"/>
</dbReference>
<dbReference type="Gene3D" id="1.20.1440.100">
    <property type="entry name" value="SG protein - dephosphorylation function"/>
    <property type="match status" value="1"/>
</dbReference>
<reference evidence="2 3" key="1">
    <citation type="submission" date="2014-07" db="EMBL/GenBank/DDBJ databases">
        <authorList>
            <person name="McCorrison J."/>
            <person name="Sanka R."/>
            <person name="Torralba M."/>
            <person name="Gillis M."/>
            <person name="Haft D.H."/>
            <person name="Methe B."/>
            <person name="Sutton G."/>
            <person name="Nelson K.E."/>
        </authorList>
    </citation>
    <scope>NUCLEOTIDE SEQUENCE [LARGE SCALE GENOMIC DNA]</scope>
    <source>
        <strain evidence="2 3">DNF00320</strain>
    </source>
</reference>
<dbReference type="InterPro" id="IPR050582">
    <property type="entry name" value="HAD-like_SerB"/>
</dbReference>
<feature type="transmembrane region" description="Helical" evidence="1">
    <location>
        <begin position="29"/>
        <end position="47"/>
    </location>
</feature>
<evidence type="ECO:0000313" key="2">
    <source>
        <dbReference type="EMBL" id="KGF45768.1"/>
    </source>
</evidence>
<keyword evidence="1" id="KW-1133">Transmembrane helix</keyword>
<evidence type="ECO:0000256" key="1">
    <source>
        <dbReference type="SAM" id="Phobius"/>
    </source>
</evidence>
<dbReference type="Pfam" id="PF12710">
    <property type="entry name" value="HAD"/>
    <property type="match status" value="1"/>
</dbReference>
<name>A0A096AF76_9BACT</name>
<dbReference type="InterPro" id="IPR036412">
    <property type="entry name" value="HAD-like_sf"/>
</dbReference>
<dbReference type="GO" id="GO:0036424">
    <property type="term" value="F:L-phosphoserine phosphatase activity"/>
    <property type="evidence" value="ECO:0007669"/>
    <property type="project" value="TreeGrafter"/>
</dbReference>
<organism evidence="2 3">
    <name type="scientific">Prevotella bivia DNF00320</name>
    <dbReference type="NCBI Taxonomy" id="1401068"/>
    <lineage>
        <taxon>Bacteria</taxon>
        <taxon>Pseudomonadati</taxon>
        <taxon>Bacteroidota</taxon>
        <taxon>Bacteroidia</taxon>
        <taxon>Bacteroidales</taxon>
        <taxon>Prevotellaceae</taxon>
        <taxon>Prevotella</taxon>
    </lineage>
</organism>
<dbReference type="GO" id="GO:0005737">
    <property type="term" value="C:cytoplasm"/>
    <property type="evidence" value="ECO:0007669"/>
    <property type="project" value="TreeGrafter"/>
</dbReference>
<dbReference type="NCBIfam" id="TIGR01488">
    <property type="entry name" value="HAD-SF-IB"/>
    <property type="match status" value="1"/>
</dbReference>
<dbReference type="OrthoDB" id="9794212at2"/>
<dbReference type="AlphaFoldDB" id="A0A096AF76"/>
<dbReference type="Proteomes" id="UP000029525">
    <property type="component" value="Unassembled WGS sequence"/>
</dbReference>
<dbReference type="RefSeq" id="WP_036863400.1">
    <property type="nucleotide sequence ID" value="NZ_JRNQ01000004.1"/>
</dbReference>
<evidence type="ECO:0000313" key="3">
    <source>
        <dbReference type="Proteomes" id="UP000029525"/>
    </source>
</evidence>
<dbReference type="PANTHER" id="PTHR43344">
    <property type="entry name" value="PHOSPHOSERINE PHOSPHATASE"/>
    <property type="match status" value="1"/>
</dbReference>
<dbReference type="EMBL" id="JRNQ01000004">
    <property type="protein sequence ID" value="KGF45768.1"/>
    <property type="molecule type" value="Genomic_DNA"/>
</dbReference>
<proteinExistence type="predicted"/>
<dbReference type="GO" id="GO:0006564">
    <property type="term" value="P:L-serine biosynthetic process"/>
    <property type="evidence" value="ECO:0007669"/>
    <property type="project" value="TreeGrafter"/>
</dbReference>
<dbReference type="InterPro" id="IPR006385">
    <property type="entry name" value="HAD_hydro_SerB1"/>
</dbReference>